<evidence type="ECO:0000259" key="1">
    <source>
        <dbReference type="Pfam" id="PF12766"/>
    </source>
</evidence>
<dbReference type="Proteomes" id="UP000076722">
    <property type="component" value="Unassembled WGS sequence"/>
</dbReference>
<dbReference type="GO" id="GO:0010181">
    <property type="term" value="F:FMN binding"/>
    <property type="evidence" value="ECO:0007669"/>
    <property type="project" value="InterPro"/>
</dbReference>
<accession>A0A164UTL9</accession>
<feature type="domain" description="Pyridoxamine 5'-phosphate oxidase Alr4036 family FMN-binding" evidence="1">
    <location>
        <begin position="4"/>
        <end position="100"/>
    </location>
</feature>
<dbReference type="PANTHER" id="PTHR28243:SF1">
    <property type="entry name" value="PYRIDOXAMINE 5'-PHOSPHATE OXIDASE ALR4036 FAMILY FMN-BINDING DOMAIN-CONTAINING PROTEIN"/>
    <property type="match status" value="1"/>
</dbReference>
<dbReference type="PANTHER" id="PTHR28243">
    <property type="entry name" value="AGL049CP"/>
    <property type="match status" value="1"/>
</dbReference>
<organism evidence="2 3">
    <name type="scientific">Sistotremastrum niveocremeum HHB9708</name>
    <dbReference type="NCBI Taxonomy" id="1314777"/>
    <lineage>
        <taxon>Eukaryota</taxon>
        <taxon>Fungi</taxon>
        <taxon>Dikarya</taxon>
        <taxon>Basidiomycota</taxon>
        <taxon>Agaricomycotina</taxon>
        <taxon>Agaricomycetes</taxon>
        <taxon>Sistotremastrales</taxon>
        <taxon>Sistotremastraceae</taxon>
        <taxon>Sertulicium</taxon>
        <taxon>Sertulicium niveocremeum</taxon>
    </lineage>
</organism>
<dbReference type="SUPFAM" id="SSF50475">
    <property type="entry name" value="FMN-binding split barrel"/>
    <property type="match status" value="1"/>
</dbReference>
<dbReference type="InterPro" id="IPR024624">
    <property type="entry name" value="Pyridox_Oxase_Alr4036_FMN-bd"/>
</dbReference>
<evidence type="ECO:0000313" key="3">
    <source>
        <dbReference type="Proteomes" id="UP000076722"/>
    </source>
</evidence>
<name>A0A164UTL9_9AGAM</name>
<dbReference type="OrthoDB" id="434253at2759"/>
<gene>
    <name evidence="2" type="ORF">SISNIDRAFT_411274</name>
</gene>
<dbReference type="AlphaFoldDB" id="A0A164UTL9"/>
<protein>
    <recommendedName>
        <fullName evidence="1">Pyridoxamine 5'-phosphate oxidase Alr4036 family FMN-binding domain-containing protein</fullName>
    </recommendedName>
</protein>
<dbReference type="Pfam" id="PF12766">
    <property type="entry name" value="Pyridox_oxase_2"/>
    <property type="match status" value="1"/>
</dbReference>
<dbReference type="STRING" id="1314777.A0A164UTL9"/>
<dbReference type="Gene3D" id="2.30.110.10">
    <property type="entry name" value="Electron Transport, Fmn-binding Protein, Chain A"/>
    <property type="match status" value="1"/>
</dbReference>
<dbReference type="EMBL" id="KV419407">
    <property type="protein sequence ID" value="KZS93527.1"/>
    <property type="molecule type" value="Genomic_DNA"/>
</dbReference>
<reference evidence="2 3" key="1">
    <citation type="journal article" date="2016" name="Mol. Biol. Evol.">
        <title>Comparative Genomics of Early-Diverging Mushroom-Forming Fungi Provides Insights into the Origins of Lignocellulose Decay Capabilities.</title>
        <authorList>
            <person name="Nagy L.G."/>
            <person name="Riley R."/>
            <person name="Tritt A."/>
            <person name="Adam C."/>
            <person name="Daum C."/>
            <person name="Floudas D."/>
            <person name="Sun H."/>
            <person name="Yadav J.S."/>
            <person name="Pangilinan J."/>
            <person name="Larsson K.H."/>
            <person name="Matsuura K."/>
            <person name="Barry K."/>
            <person name="Labutti K."/>
            <person name="Kuo R."/>
            <person name="Ohm R.A."/>
            <person name="Bhattacharya S.S."/>
            <person name="Shirouzu T."/>
            <person name="Yoshinaga Y."/>
            <person name="Martin F.M."/>
            <person name="Grigoriev I.V."/>
            <person name="Hibbett D.S."/>
        </authorList>
    </citation>
    <scope>NUCLEOTIDE SEQUENCE [LARGE SCALE GENOMIC DNA]</scope>
    <source>
        <strain evidence="2 3">HHB9708</strain>
    </source>
</reference>
<dbReference type="InterPro" id="IPR012349">
    <property type="entry name" value="Split_barrel_FMN-bd"/>
</dbReference>
<proteinExistence type="predicted"/>
<sequence length="226" mass="25523">MSAPRWKKALERALDANKKSVVYSFATVDLSVQPPQPRTRTVVHRGFVEPKGASHPLLLTTTDIRAAKVHELNGDANAELAWWIEGTQEQWRLASRAYIVPHPEHAEQVKIPQALFDIADGHFWEKERERIFNSLSGHMRASWARPAPGSPIPSYDEGKKWPEKLGGLGEGKNEEEEQVIRKAFENFALVVLQPFAVDYVELGVVPNQRTKFTQAGETWKEVIVVP</sequence>
<evidence type="ECO:0000313" key="2">
    <source>
        <dbReference type="EMBL" id="KZS93527.1"/>
    </source>
</evidence>
<keyword evidence="3" id="KW-1185">Reference proteome</keyword>